<dbReference type="AlphaFoldDB" id="V9VW66"/>
<dbReference type="HOGENOM" id="CLU_3409595_0_0_5"/>
<organism evidence="1 2">
    <name type="scientific">Leisingera methylohalidivorans DSM 14336</name>
    <dbReference type="NCBI Taxonomy" id="999552"/>
    <lineage>
        <taxon>Bacteria</taxon>
        <taxon>Pseudomonadati</taxon>
        <taxon>Pseudomonadota</taxon>
        <taxon>Alphaproteobacteria</taxon>
        <taxon>Rhodobacterales</taxon>
        <taxon>Roseobacteraceae</taxon>
        <taxon>Leisingera</taxon>
    </lineage>
</organism>
<gene>
    <name evidence="1" type="ORF">METH_08425</name>
</gene>
<dbReference type="STRING" id="999552.METH_08425"/>
<reference evidence="1 2" key="1">
    <citation type="submission" date="2013-09" db="EMBL/GenBank/DDBJ databases">
        <authorList>
            <consortium name="DOE Joint Genome Institute"/>
            <person name="Klenk H.-P."/>
            <person name="Huntemann M."/>
            <person name="Han J."/>
            <person name="Chen A."/>
            <person name="Kyrpides N."/>
            <person name="Mavromatis K."/>
            <person name="Markowitz V."/>
            <person name="Palaniappan K."/>
            <person name="Ivanova N."/>
            <person name="Schaumberg A."/>
            <person name="Pati A."/>
            <person name="Liolios K."/>
            <person name="Nordberg H.P."/>
            <person name="Cantor M.N."/>
            <person name="Hua S.X."/>
            <person name="Woyke T."/>
        </authorList>
    </citation>
    <scope>NUCLEOTIDE SEQUENCE [LARGE SCALE GENOMIC DNA]</scope>
    <source>
        <strain evidence="1 2">DSM 14336</strain>
    </source>
</reference>
<evidence type="ECO:0000313" key="1">
    <source>
        <dbReference type="EMBL" id="AHD03001.1"/>
    </source>
</evidence>
<dbReference type="Proteomes" id="UP000018780">
    <property type="component" value="Chromosome"/>
</dbReference>
<dbReference type="EMBL" id="CP006773">
    <property type="protein sequence ID" value="AHD03001.1"/>
    <property type="molecule type" value="Genomic_DNA"/>
</dbReference>
<protein>
    <submittedName>
        <fullName evidence="1">Uncharacterized protein</fullName>
    </submittedName>
</protein>
<sequence>MKTTETSPLIYQQVMQQMVMGHLWFMEAA</sequence>
<name>V9VW66_9RHOB</name>
<proteinExistence type="predicted"/>
<keyword evidence="2" id="KW-1185">Reference proteome</keyword>
<evidence type="ECO:0000313" key="2">
    <source>
        <dbReference type="Proteomes" id="UP000018780"/>
    </source>
</evidence>
<accession>V9VW66</accession>
<dbReference type="KEGG" id="lmd:METH_08425"/>